<accession>A0A1E1K3Z2</accession>
<dbReference type="Proteomes" id="UP000178912">
    <property type="component" value="Unassembled WGS sequence"/>
</dbReference>
<dbReference type="EMBL" id="FJUX01000013">
    <property type="protein sequence ID" value="CZS92722.1"/>
    <property type="molecule type" value="Genomic_DNA"/>
</dbReference>
<name>A0A1E1K3Z2_9HELO</name>
<sequence length="292" mass="33535">MAQEAKPSWWPELDASNNQCKHYKHLYTGCGCIHEGFRSLTVHSKECVHTKQGKLTEEEYQDIHRALPCKKSDNIHVVLDGPCELCKSGVPLFFVRRRNSAQRLGFKIKSILKTEERSPPRQKVSAAAKKPEVHRTEEEIERRIQLWQDTVATYNELLDRRVDNRRQRRKEAYKAAIGLERIEEIKNGVVEADRFHLFNFTGGAGGDLLQAPDDATVNICTYCDKETRAFNPPPEKLPCGCHVHRDCAADLFCIQANGLSRQRARCTCGKPTGRFELRRLHMEFEDDSYPRA</sequence>
<reference evidence="2" key="1">
    <citation type="submission" date="2016-03" db="EMBL/GenBank/DDBJ databases">
        <authorList>
            <person name="Guldener U."/>
        </authorList>
    </citation>
    <scope>NUCLEOTIDE SEQUENCE [LARGE SCALE GENOMIC DNA]</scope>
    <source>
        <strain evidence="2">04CH-RAC-A.6.1</strain>
    </source>
</reference>
<dbReference type="AlphaFoldDB" id="A0A1E1K3Z2"/>
<organism evidence="1 2">
    <name type="scientific">Rhynchosporium agropyri</name>
    <dbReference type="NCBI Taxonomy" id="914238"/>
    <lineage>
        <taxon>Eukaryota</taxon>
        <taxon>Fungi</taxon>
        <taxon>Dikarya</taxon>
        <taxon>Ascomycota</taxon>
        <taxon>Pezizomycotina</taxon>
        <taxon>Leotiomycetes</taxon>
        <taxon>Helotiales</taxon>
        <taxon>Ploettnerulaceae</taxon>
        <taxon>Rhynchosporium</taxon>
    </lineage>
</organism>
<protein>
    <submittedName>
        <fullName evidence="1">Uncharacterized protein</fullName>
    </submittedName>
</protein>
<gene>
    <name evidence="1" type="ORF">RAG0_03243</name>
</gene>
<proteinExistence type="predicted"/>
<keyword evidence="2" id="KW-1185">Reference proteome</keyword>
<evidence type="ECO:0000313" key="1">
    <source>
        <dbReference type="EMBL" id="CZS92722.1"/>
    </source>
</evidence>
<evidence type="ECO:0000313" key="2">
    <source>
        <dbReference type="Proteomes" id="UP000178912"/>
    </source>
</evidence>
<dbReference type="OrthoDB" id="3543296at2759"/>